<gene>
    <name evidence="4" type="primary">bioY2</name>
    <name evidence="4" type="ORF">NCTC10529_00278</name>
</gene>
<reference evidence="4 5" key="1">
    <citation type="submission" date="2018-06" db="EMBL/GenBank/DDBJ databases">
        <authorList>
            <consortium name="Pathogen Informatics"/>
            <person name="Doyle S."/>
        </authorList>
    </citation>
    <scope>NUCLEOTIDE SEQUENCE [LARGE SCALE GENOMIC DNA]</scope>
    <source>
        <strain evidence="4 5">NCTC10529</strain>
    </source>
</reference>
<dbReference type="AlphaFoldDB" id="A0AAX2J2D0"/>
<keyword evidence="3" id="KW-1133">Transmembrane helix</keyword>
<feature type="transmembrane region" description="Helical" evidence="3">
    <location>
        <begin position="67"/>
        <end position="85"/>
    </location>
</feature>
<dbReference type="Gene3D" id="1.10.1760.20">
    <property type="match status" value="1"/>
</dbReference>
<accession>A0AAX2J2D0</accession>
<feature type="transmembrane region" description="Helical" evidence="3">
    <location>
        <begin position="20"/>
        <end position="39"/>
    </location>
</feature>
<feature type="transmembrane region" description="Helical" evidence="3">
    <location>
        <begin position="91"/>
        <end position="115"/>
    </location>
</feature>
<comment type="similarity">
    <text evidence="1 2">Belongs to the BioY family.</text>
</comment>
<sequence>MYATLATSKQWAAQNQTTALILKTVIGANVIALLAQLAIPQPWGVAISAQSLGVMVMGFALGRKAAIAALMLYLAEGAMGLPVFANGRAGLAVLMGPSGGYLFGFVAMAGILGWASDKGALNSTVKSVVAALLAVAVMYAFGLAQLSLFVPSSELIYKGFTTYLAFDIAKACIACLLVMPAYRFFQKI</sequence>
<evidence type="ECO:0000313" key="4">
    <source>
        <dbReference type="EMBL" id="SQH24125.1"/>
    </source>
</evidence>
<keyword evidence="2" id="KW-0813">Transport</keyword>
<feature type="transmembrane region" description="Helical" evidence="3">
    <location>
        <begin position="162"/>
        <end position="185"/>
    </location>
</feature>
<evidence type="ECO:0000256" key="2">
    <source>
        <dbReference type="PIRNR" id="PIRNR016661"/>
    </source>
</evidence>
<dbReference type="Pfam" id="PF02632">
    <property type="entry name" value="BioY"/>
    <property type="match status" value="1"/>
</dbReference>
<dbReference type="PANTHER" id="PTHR34295:SF1">
    <property type="entry name" value="BIOTIN TRANSPORTER BIOY"/>
    <property type="match status" value="1"/>
</dbReference>
<dbReference type="PIRSF" id="PIRSF016661">
    <property type="entry name" value="BioY"/>
    <property type="match status" value="1"/>
</dbReference>
<dbReference type="GeneID" id="93261596"/>
<keyword evidence="2" id="KW-1003">Cell membrane</keyword>
<organism evidence="4 5">
    <name type="scientific">Kingella kingae</name>
    <dbReference type="NCBI Taxonomy" id="504"/>
    <lineage>
        <taxon>Bacteria</taxon>
        <taxon>Pseudomonadati</taxon>
        <taxon>Pseudomonadota</taxon>
        <taxon>Betaproteobacteria</taxon>
        <taxon>Neisseriales</taxon>
        <taxon>Neisseriaceae</taxon>
        <taxon>Kingella</taxon>
    </lineage>
</organism>
<dbReference type="GO" id="GO:0015225">
    <property type="term" value="F:biotin transmembrane transporter activity"/>
    <property type="evidence" value="ECO:0007669"/>
    <property type="project" value="UniProtKB-UniRule"/>
</dbReference>
<keyword evidence="3" id="KW-0812">Transmembrane</keyword>
<dbReference type="GO" id="GO:0005886">
    <property type="term" value="C:plasma membrane"/>
    <property type="evidence" value="ECO:0007669"/>
    <property type="project" value="UniProtKB-SubCell"/>
</dbReference>
<comment type="subcellular location">
    <subcellularLocation>
        <location evidence="2">Cell membrane</location>
        <topology evidence="2">Multi-pass membrane protein</topology>
    </subcellularLocation>
</comment>
<evidence type="ECO:0000256" key="1">
    <source>
        <dbReference type="ARBA" id="ARBA00010692"/>
    </source>
</evidence>
<protein>
    <recommendedName>
        <fullName evidence="2">Biotin transporter</fullName>
    </recommendedName>
</protein>
<dbReference type="Proteomes" id="UP000248598">
    <property type="component" value="Chromosome 1"/>
</dbReference>
<dbReference type="PANTHER" id="PTHR34295">
    <property type="entry name" value="BIOTIN TRANSPORTER BIOY"/>
    <property type="match status" value="1"/>
</dbReference>
<feature type="transmembrane region" description="Helical" evidence="3">
    <location>
        <begin position="127"/>
        <end position="150"/>
    </location>
</feature>
<dbReference type="EMBL" id="LS483426">
    <property type="protein sequence ID" value="SQH24125.1"/>
    <property type="molecule type" value="Genomic_DNA"/>
</dbReference>
<proteinExistence type="inferred from homology"/>
<dbReference type="InterPro" id="IPR003784">
    <property type="entry name" value="BioY"/>
</dbReference>
<keyword evidence="2 3" id="KW-0472">Membrane</keyword>
<evidence type="ECO:0000313" key="5">
    <source>
        <dbReference type="Proteomes" id="UP000248598"/>
    </source>
</evidence>
<evidence type="ECO:0000256" key="3">
    <source>
        <dbReference type="SAM" id="Phobius"/>
    </source>
</evidence>
<name>A0AAX2J2D0_KINKI</name>
<dbReference type="RefSeq" id="WP_003788397.1">
    <property type="nucleotide sequence ID" value="NZ_CP091518.1"/>
</dbReference>